<organism evidence="2 10">
    <name type="scientific">Phytophthora fragariae</name>
    <dbReference type="NCBI Taxonomy" id="53985"/>
    <lineage>
        <taxon>Eukaryota</taxon>
        <taxon>Sar</taxon>
        <taxon>Stramenopiles</taxon>
        <taxon>Oomycota</taxon>
        <taxon>Peronosporomycetes</taxon>
        <taxon>Peronosporales</taxon>
        <taxon>Peronosporaceae</taxon>
        <taxon>Phytophthora</taxon>
    </lineage>
</organism>
<evidence type="ECO:0000313" key="2">
    <source>
        <dbReference type="EMBL" id="KAE9143475.1"/>
    </source>
</evidence>
<proteinExistence type="predicted"/>
<protein>
    <submittedName>
        <fullName evidence="2">Uncharacterized protein</fullName>
    </submittedName>
</protein>
<dbReference type="OrthoDB" id="116027at2759"/>
<evidence type="ECO:0000313" key="3">
    <source>
        <dbReference type="EMBL" id="KAE9208791.1"/>
    </source>
</evidence>
<evidence type="ECO:0000313" key="12">
    <source>
        <dbReference type="Proteomes" id="UP000476176"/>
    </source>
</evidence>
<dbReference type="Proteomes" id="UP000437068">
    <property type="component" value="Unassembled WGS sequence"/>
</dbReference>
<gene>
    <name evidence="6" type="ORF">PF001_g11567</name>
    <name evidence="5" type="ORF">PF002_g12399</name>
    <name evidence="4" type="ORF">PF004_g11313</name>
    <name evidence="3" type="ORF">PF005_g12073</name>
    <name evidence="2" type="ORF">PF006_g11496</name>
    <name evidence="1" type="ORF">PF011_g11155</name>
</gene>
<dbReference type="Proteomes" id="UP000433483">
    <property type="component" value="Unassembled WGS sequence"/>
</dbReference>
<dbReference type="EMBL" id="QXGB01000626">
    <property type="protein sequence ID" value="KAE9208791.1"/>
    <property type="molecule type" value="Genomic_DNA"/>
</dbReference>
<evidence type="ECO:0000313" key="9">
    <source>
        <dbReference type="Proteomes" id="UP000440367"/>
    </source>
</evidence>
<dbReference type="AlphaFoldDB" id="A0A6A3TW82"/>
<dbReference type="Proteomes" id="UP000460718">
    <property type="component" value="Unassembled WGS sequence"/>
</dbReference>
<evidence type="ECO:0000313" key="6">
    <source>
        <dbReference type="EMBL" id="KAE9307548.1"/>
    </source>
</evidence>
<evidence type="ECO:0000313" key="7">
    <source>
        <dbReference type="Proteomes" id="UP000433483"/>
    </source>
</evidence>
<dbReference type="Proteomes" id="UP000476176">
    <property type="component" value="Unassembled WGS sequence"/>
</dbReference>
<evidence type="ECO:0000313" key="10">
    <source>
        <dbReference type="Proteomes" id="UP000440732"/>
    </source>
</evidence>
<comment type="caution">
    <text evidence="2">The sequence shown here is derived from an EMBL/GenBank/DDBJ whole genome shotgun (WGS) entry which is preliminary data.</text>
</comment>
<dbReference type="EMBL" id="QXGD01000597">
    <property type="protein sequence ID" value="KAE9232376.1"/>
    <property type="molecule type" value="Genomic_DNA"/>
</dbReference>
<reference evidence="7 8" key="1">
    <citation type="submission" date="2018-08" db="EMBL/GenBank/DDBJ databases">
        <title>Genomic investigation of the strawberry pathogen Phytophthora fragariae indicates pathogenicity is determined by transcriptional variation in three key races.</title>
        <authorList>
            <person name="Adams T.M."/>
            <person name="Armitage A.D."/>
            <person name="Sobczyk M.K."/>
            <person name="Bates H.J."/>
            <person name="Dunwell J.M."/>
            <person name="Nellist C.F."/>
            <person name="Harrison R.J."/>
        </authorList>
    </citation>
    <scope>NUCLEOTIDE SEQUENCE [LARGE SCALE GENOMIC DNA]</scope>
    <source>
        <strain evidence="6 8">A4</strain>
        <strain evidence="5 9">BC-1</strain>
        <strain evidence="4 12">BC-23</strain>
        <strain evidence="3 7">NOV-27</strain>
        <strain evidence="2 10">NOV-5</strain>
        <strain evidence="1 11">SCRP245</strain>
    </source>
</reference>
<dbReference type="EMBL" id="QXGA01000615">
    <property type="protein sequence ID" value="KAE9143475.1"/>
    <property type="molecule type" value="Genomic_DNA"/>
</dbReference>
<keyword evidence="7" id="KW-1185">Reference proteome</keyword>
<dbReference type="EMBL" id="QXGE01000618">
    <property type="protein sequence ID" value="KAE9307548.1"/>
    <property type="molecule type" value="Genomic_DNA"/>
</dbReference>
<evidence type="ECO:0000313" key="1">
    <source>
        <dbReference type="EMBL" id="KAE9007363.1"/>
    </source>
</evidence>
<accession>A0A6A3TW82</accession>
<dbReference type="EMBL" id="QXGC01000614">
    <property type="protein sequence ID" value="KAE9227608.1"/>
    <property type="molecule type" value="Genomic_DNA"/>
</dbReference>
<evidence type="ECO:0000313" key="5">
    <source>
        <dbReference type="EMBL" id="KAE9232376.1"/>
    </source>
</evidence>
<evidence type="ECO:0000313" key="11">
    <source>
        <dbReference type="Proteomes" id="UP000460718"/>
    </source>
</evidence>
<dbReference type="Proteomes" id="UP000440732">
    <property type="component" value="Unassembled WGS sequence"/>
</dbReference>
<dbReference type="EMBL" id="QXFW01000611">
    <property type="protein sequence ID" value="KAE9007363.1"/>
    <property type="molecule type" value="Genomic_DNA"/>
</dbReference>
<dbReference type="Proteomes" id="UP000440367">
    <property type="component" value="Unassembled WGS sequence"/>
</dbReference>
<name>A0A6A3TW82_9STRA</name>
<evidence type="ECO:0000313" key="4">
    <source>
        <dbReference type="EMBL" id="KAE9227608.1"/>
    </source>
</evidence>
<sequence>MAPDTLVQPLPSLVRPPQSYMSRPRVQVAPVPLAREVEARYFAAKADEPPQHQEEDIFITGLSKPQRKQAPSATHELRQLRADAAAMETQLASLCAKWQQHLPEPSIRESACFAAKAKWVSSQAELVNRSLKDQVLQQQLYLASLQHLITQSPFLTPSRSKELFEGMHTFSALTESLTSSQRTDHLIGQCEMGVRLVPALLGRFARQHLPAATFSNPFSHTSVLADGNFTYVSNILLCRIPHRLMEVAVGAALHYFQNLATELGKHLGVECDLELLQDLGNARAYTQMRYRNGPNFASSSNTTLAARITPDSAVVVADFIDEDARYPIDRTSEDSVGLDSCLSLLMTPERDLVTGQEHVLVQRLSVNRYTLPPTSSRLHDEIRSSMPWFNGDLFMEVMCRQLERNGQANALRRH</sequence>
<evidence type="ECO:0000313" key="8">
    <source>
        <dbReference type="Proteomes" id="UP000437068"/>
    </source>
</evidence>